<feature type="region of interest" description="Disordered" evidence="21">
    <location>
        <begin position="544"/>
        <end position="569"/>
    </location>
</feature>
<dbReference type="FunFam" id="3.40.50.2300:FF:000631">
    <property type="entry name" value="Guanylate cyclase"/>
    <property type="match status" value="1"/>
</dbReference>
<evidence type="ECO:0000256" key="2">
    <source>
        <dbReference type="ARBA" id="ARBA00004115"/>
    </source>
</evidence>
<organism evidence="25 26">
    <name type="scientific">Atractosteus spatula</name>
    <name type="common">Alligator gar</name>
    <name type="synonym">Lepisosteus spatula</name>
    <dbReference type="NCBI Taxonomy" id="7917"/>
    <lineage>
        <taxon>Eukaryota</taxon>
        <taxon>Metazoa</taxon>
        <taxon>Chordata</taxon>
        <taxon>Craniata</taxon>
        <taxon>Vertebrata</taxon>
        <taxon>Euteleostomi</taxon>
        <taxon>Actinopterygii</taxon>
        <taxon>Neopterygii</taxon>
        <taxon>Holostei</taxon>
        <taxon>Semionotiformes</taxon>
        <taxon>Lepisosteidae</taxon>
        <taxon>Atractosteus</taxon>
    </lineage>
</organism>
<dbReference type="GO" id="GO:0035556">
    <property type="term" value="P:intracellular signal transduction"/>
    <property type="evidence" value="ECO:0007669"/>
    <property type="project" value="InterPro"/>
</dbReference>
<feature type="non-terminal residue" evidence="25">
    <location>
        <position position="1"/>
    </location>
</feature>
<feature type="region of interest" description="Disordered" evidence="21">
    <location>
        <begin position="269"/>
        <end position="294"/>
    </location>
</feature>
<dbReference type="Pfam" id="PF01652">
    <property type="entry name" value="IF4E"/>
    <property type="match status" value="1"/>
</dbReference>
<keyword evidence="12" id="KW-1015">Disulfide bond</keyword>
<dbReference type="SUPFAM" id="SSF55073">
    <property type="entry name" value="Nucleotide cyclase"/>
    <property type="match status" value="1"/>
</dbReference>
<dbReference type="GO" id="GO:0004672">
    <property type="term" value="F:protein kinase activity"/>
    <property type="evidence" value="ECO:0007669"/>
    <property type="project" value="InterPro"/>
</dbReference>
<feature type="compositionally biased region" description="Basic and acidic residues" evidence="21">
    <location>
        <begin position="269"/>
        <end position="284"/>
    </location>
</feature>
<dbReference type="GO" id="GO:0005524">
    <property type="term" value="F:ATP binding"/>
    <property type="evidence" value="ECO:0007669"/>
    <property type="project" value="InterPro"/>
</dbReference>
<accession>A0A8J7T6K3</accession>
<feature type="non-terminal residue" evidence="25">
    <location>
        <position position="2301"/>
    </location>
</feature>
<dbReference type="InterPro" id="IPR023398">
    <property type="entry name" value="TIF_eIF4e-like"/>
</dbReference>
<evidence type="ECO:0000259" key="23">
    <source>
        <dbReference type="PROSITE" id="PS50011"/>
    </source>
</evidence>
<dbReference type="Gene3D" id="3.40.50.2300">
    <property type="match status" value="1"/>
</dbReference>
<dbReference type="Pfam" id="PF07701">
    <property type="entry name" value="HNOBA"/>
    <property type="match status" value="1"/>
</dbReference>
<evidence type="ECO:0000256" key="13">
    <source>
        <dbReference type="ARBA" id="ARBA00023180"/>
    </source>
</evidence>
<dbReference type="GO" id="GO:0007168">
    <property type="term" value="P:receptor guanylyl cyclase signaling pathway"/>
    <property type="evidence" value="ECO:0007669"/>
    <property type="project" value="TreeGrafter"/>
</dbReference>
<feature type="domain" description="Protein kinase" evidence="23">
    <location>
        <begin position="1697"/>
        <end position="2034"/>
    </location>
</feature>
<dbReference type="InterPro" id="IPR011645">
    <property type="entry name" value="HNOB_dom_associated"/>
</dbReference>
<dbReference type="PANTHER" id="PTHR11920">
    <property type="entry name" value="GUANYLYL CYCLASE"/>
    <property type="match status" value="1"/>
</dbReference>
<keyword evidence="5 22" id="KW-0812">Transmembrane</keyword>
<dbReference type="InterPro" id="IPR001054">
    <property type="entry name" value="A/G_cyclase"/>
</dbReference>
<keyword evidence="13" id="KW-0325">Glycoprotein</keyword>
<dbReference type="Pfam" id="PF01094">
    <property type="entry name" value="ANF_receptor"/>
    <property type="match status" value="1"/>
</dbReference>
<dbReference type="GO" id="GO:0001653">
    <property type="term" value="F:peptide receptor activity"/>
    <property type="evidence" value="ECO:0007669"/>
    <property type="project" value="TreeGrafter"/>
</dbReference>
<keyword evidence="6" id="KW-0732">Signal</keyword>
<comment type="similarity">
    <text evidence="18">Belongs to the adenylyl cyclase class-4/guanylyl cyclase family.</text>
</comment>
<dbReference type="GO" id="GO:0005886">
    <property type="term" value="C:plasma membrane"/>
    <property type="evidence" value="ECO:0007669"/>
    <property type="project" value="TreeGrafter"/>
</dbReference>
<evidence type="ECO:0000256" key="10">
    <source>
        <dbReference type="ARBA" id="ARBA00023134"/>
    </source>
</evidence>
<evidence type="ECO:0000256" key="7">
    <source>
        <dbReference type="ARBA" id="ARBA00022741"/>
    </source>
</evidence>
<dbReference type="InterPro" id="IPR028082">
    <property type="entry name" value="Peripla_BP_I"/>
</dbReference>
<dbReference type="Gene3D" id="1.10.510.10">
    <property type="entry name" value="Transferase(Phosphotransferase) domain 1"/>
    <property type="match status" value="1"/>
</dbReference>
<dbReference type="SMART" id="SM00044">
    <property type="entry name" value="CYCc"/>
    <property type="match status" value="1"/>
</dbReference>
<evidence type="ECO:0000256" key="14">
    <source>
        <dbReference type="ARBA" id="ARBA00023239"/>
    </source>
</evidence>
<dbReference type="Pfam" id="PF00211">
    <property type="entry name" value="Guanylate_cyc"/>
    <property type="match status" value="1"/>
</dbReference>
<dbReference type="Proteomes" id="UP000736164">
    <property type="component" value="Unassembled WGS sequence"/>
</dbReference>
<dbReference type="SUPFAM" id="SSF55418">
    <property type="entry name" value="eIF4e-like"/>
    <property type="match status" value="1"/>
</dbReference>
<dbReference type="InterPro" id="IPR001245">
    <property type="entry name" value="Ser-Thr/Tyr_kinase_cat_dom"/>
</dbReference>
<evidence type="ECO:0000256" key="1">
    <source>
        <dbReference type="ARBA" id="ARBA00001436"/>
    </source>
</evidence>
<feature type="region of interest" description="Disordered" evidence="21">
    <location>
        <begin position="782"/>
        <end position="807"/>
    </location>
</feature>
<evidence type="ECO:0000256" key="21">
    <source>
        <dbReference type="SAM" id="MobiDB-lite"/>
    </source>
</evidence>
<dbReference type="FunFam" id="1.10.510.10:FF:000404">
    <property type="entry name" value="Guanylate cyclase"/>
    <property type="match status" value="1"/>
</dbReference>
<feature type="domain" description="Guanylate cyclase" evidence="24">
    <location>
        <begin position="2106"/>
        <end position="2236"/>
    </location>
</feature>
<evidence type="ECO:0000256" key="17">
    <source>
        <dbReference type="ARBA" id="ARBA00023305"/>
    </source>
</evidence>
<evidence type="ECO:0000256" key="18">
    <source>
        <dbReference type="RuleBase" id="RU000405"/>
    </source>
</evidence>
<dbReference type="InterPro" id="IPR001828">
    <property type="entry name" value="ANF_lig-bd_rcpt"/>
</dbReference>
<proteinExistence type="inferred from homology"/>
<evidence type="ECO:0000256" key="20">
    <source>
        <dbReference type="SAM" id="Coils"/>
    </source>
</evidence>
<dbReference type="GO" id="GO:0007601">
    <property type="term" value="P:visual perception"/>
    <property type="evidence" value="ECO:0007669"/>
    <property type="project" value="UniProtKB-KW"/>
</dbReference>
<dbReference type="GO" id="GO:0003743">
    <property type="term" value="F:translation initiation factor activity"/>
    <property type="evidence" value="ECO:0007669"/>
    <property type="project" value="InterPro"/>
</dbReference>
<evidence type="ECO:0000313" key="26">
    <source>
        <dbReference type="Proteomes" id="UP000736164"/>
    </source>
</evidence>
<evidence type="ECO:0000259" key="24">
    <source>
        <dbReference type="PROSITE" id="PS50125"/>
    </source>
</evidence>
<dbReference type="CDD" id="cd07302">
    <property type="entry name" value="CHD"/>
    <property type="match status" value="1"/>
</dbReference>
<dbReference type="InterPro" id="IPR019770">
    <property type="entry name" value="TIF_eIF_4E_CS"/>
</dbReference>
<feature type="coiled-coil region" evidence="20">
    <location>
        <begin position="667"/>
        <end position="719"/>
    </location>
</feature>
<dbReference type="PROSITE" id="PS00813">
    <property type="entry name" value="IF4E"/>
    <property type="match status" value="1"/>
</dbReference>
<dbReference type="Pfam" id="PF07714">
    <property type="entry name" value="PK_Tyr_Ser-Thr"/>
    <property type="match status" value="1"/>
</dbReference>
<keyword evidence="8" id="KW-0256">Endoplasmic reticulum</keyword>
<feature type="region of interest" description="Disordered" evidence="21">
    <location>
        <begin position="386"/>
        <end position="409"/>
    </location>
</feature>
<dbReference type="GO" id="GO:0005525">
    <property type="term" value="F:GTP binding"/>
    <property type="evidence" value="ECO:0007669"/>
    <property type="project" value="UniProtKB-KW"/>
</dbReference>
<evidence type="ECO:0000256" key="16">
    <source>
        <dbReference type="ARBA" id="ARBA00023293"/>
    </source>
</evidence>
<keyword evidence="11 22" id="KW-0472">Membrane</keyword>
<comment type="subcellular location">
    <subcellularLocation>
        <location evidence="2">Endoplasmic reticulum membrane</location>
        <topology evidence="2">Single-pass type I membrane protein</topology>
    </subcellularLocation>
    <subcellularLocation>
        <location evidence="3">Photoreceptor outer segment membrane</location>
        <topology evidence="3">Single-pass type I membrane protein</topology>
    </subcellularLocation>
</comment>
<dbReference type="InterPro" id="IPR000719">
    <property type="entry name" value="Prot_kinase_dom"/>
</dbReference>
<dbReference type="FunFam" id="3.30.70.1230:FF:000013">
    <property type="entry name" value="Guanylate cyclase"/>
    <property type="match status" value="1"/>
</dbReference>
<sequence length="2301" mass="257005">MCCTGLKPASVRKRNADKAFLSLLLFFHRSVLMFCSGSSNSMIAIDNKIEQAMYNYTFWYSRRTPSRPANTQSYEQNIRQIGTVASVEQFWKFYSHLVRPGDLTGHSDFHLFKEGIKPMWEDEANKNGGKWIIRLRKGLASRFWENIILAMLGEQFMVGEEICGVVVSIRFQEDILSIWNKTANDQVTTSRIRDTLRRVLNLPPNTIMEYKTHNDSLNLLCPGLEELRCPPVLSALCLSGCPCVETPQSERGLQALPCDCGGLRSSWGDLDRTTGPEESVELHSQESGSEEEVTIDQNGTRHILDMESVRSHLRAILGTSGDPAAQGALAPGASERWEEDSFESDSTANLLRVHPLAEVSPPLSASGLEELFPRYSRLRLDGAAVSSETQMLRDSLERERTRRKHREQQIQTLQNKTLELQQQLALAVSADRKKDIMIEQLDKTLAKVVEGWRKHEADKSDAARRLQEEKETAERAQAEQQEMLSRFEESLAQAAETLDREQRQAEELRATNQRLEQQVGELSRRLEEVARRCQALEEQRDEATRAREAAHASLDQHRASWDRRERELEDRLAQQEAELMAQLNNEKASREREAQRAQDTQRVLASVQEEVQRAERELEEAQRARDSAAMDRALAEARFEAERTKMEVELKVSVEQQQMLEASTQHEKELSAQLAQFRTELQEREEKLRKLTEDYENKLSQKQEEVLRVEAARRRLEIQRTELVSRLQGLLRSHWAEALKLLAAQSTPHSQGEESQSDPAQLLSSESWLWDRLDLQPSRPLGEAEVQELKRSQSAEKTGPRSALLAASSDRTGAIGWERETVGFPRAIPLHAAVQLSLPTPREGQRGGGVAPDSAGGHISKAAPPTAGLLHTSQDLSLLFLGGPDGIPGTPGDHWPLVTLRNWPLAGMRKIDEFRRGITRSSEELDKDFRRCAVTLGMDAQLWALTAPCLCEQLCGTAVRDSVDSVRPQPTGQSVSGHPPPCLHPSSSVLKTKLHCSPPETSREVAGPVDGILSPQQIGQLSRLLTQCHSQPNRAAPSLEDLLTYLRSVDSASSQCSQSQLQDLGQTDGVARAASTFIATQLMALSLSAGVPRERGGVYVFRLRADPTASSRARFLFPCRSLTTFPSEASKPEMQILAAFSVDYFQVTSGFRMACSEVEMLESLLGRRRPGVQPCAVGQRDVDTSDHPVPPPNPSRLGIPSPFRKTPSGGVMAVQPDGLWSFLLTSSYHPRWSQTVDTARTRNRIGNARGNGGAGLDAMGCSRGCSWSWGKWLWLPLLVASCLLSQGRAATYKIAVVGPWTCDPLFAKALPDVAARLATSRINKDPFLNKGYWYDYVLVNEDCQTSRALSTFINSESYGSAFVGPTNPGYCTAAALLGKNWNKPVVSWACLNPDLHDGGYPTFLRPLPLSSQVLFAVLRYFRWAHAAIVTADSDLWVETGHELATSLRHLGLPVSVVVTMETEGNGPSEALRRIKRADKVRVIIMCMHSALIGGQEQRLLLKTAQDLRMTDGSYVFLPYDTLLYSLPYRAAPQPLLANDSALRQAYDAVLTVTVDCEQRSFTEAFRDAQDSYEIRSSWHPSQAMERGRRSGRWVSGTSVAQHARGFEFDGFCQRLWVGEEGAGLRARFVVLDSDGWGSTLRPTHTFTPSTHGGSLVPTGRGVHFPGGSTPGTDSGCWFDSNTICSGGVDPVFVLLIFVLITGLAVGGVALAYFLRRRIQQSQLMKGPNKILLTLDDLVFINAQLSKKKMNEDSVAGRSLSDVKSNRTPRHSVSGRSLTAATPESSNVAIYEGDWVWLKKFPVGGKNMEIKPTTKTVFCKLRDLRHENLNLFLGFFHDCGVFAIVTEHCSRGSLEDLIHNTDMKLDWMFKSSLLLDLIKAMKYLHHRDVVHGRLKSRNCVVDGRFVLKVTDYGYNEILDTQKMPHIDGRPEDLFWTAPELLRDSSLERKGTFRGDVYSFSIIMQEVICRSTPYCMLDMPSEEIIKKVRRPPPLCRPSVSVDQAPMECIQIMKQCWSEQPERRPNFEQIFDQFKNINKGKKTNIIDSMLRMLEQYSSNLEDLIRERTEELEVEKQKTDRLLTQMLPPSVANALKTGTPVEPEYFNGVTLYFSDIVGFTTISALSEPIEVVDLLNDLYTLFDAIIGSHDVYKVETIGDAYMVASGVPNRNGNRHAAEISNMSLDILHCIGAFRMRHMPDVKVKIRIGLHSGPCVAGVVGLTMPRYCLFGDTVNTASRMESTGLPYRIHVNQSTVSILQSLEMGYRLEVRGKTELKGKGVEDTFWLVGREGFTKPLPIPPDIVPG</sequence>
<dbReference type="InterPro" id="IPR050401">
    <property type="entry name" value="Cyclic_nucleotide_synthase"/>
</dbReference>
<evidence type="ECO:0000256" key="4">
    <source>
        <dbReference type="ARBA" id="ARBA00022606"/>
    </source>
</evidence>
<evidence type="ECO:0000256" key="12">
    <source>
        <dbReference type="ARBA" id="ARBA00023157"/>
    </source>
</evidence>
<keyword evidence="10" id="KW-0342">GTP-binding</keyword>
<dbReference type="CDD" id="cd06371">
    <property type="entry name" value="PBP1_sensory_GC_DEF-like"/>
    <property type="match status" value="1"/>
</dbReference>
<evidence type="ECO:0000313" key="25">
    <source>
        <dbReference type="EMBL" id="MBN3312698.1"/>
    </source>
</evidence>
<keyword evidence="4" id="KW-0716">Sensory transduction</keyword>
<feature type="region of interest" description="Disordered" evidence="21">
    <location>
        <begin position="1755"/>
        <end position="1779"/>
    </location>
</feature>
<dbReference type="InterPro" id="IPR018297">
    <property type="entry name" value="A/G_cyclase_CS"/>
</dbReference>
<feature type="transmembrane region" description="Helical" evidence="22">
    <location>
        <begin position="1691"/>
        <end position="1714"/>
    </location>
</feature>
<dbReference type="PROSITE" id="PS50011">
    <property type="entry name" value="PROTEIN_KINASE_DOM"/>
    <property type="match status" value="1"/>
</dbReference>
<keyword evidence="9 22" id="KW-1133">Transmembrane helix</keyword>
<keyword evidence="26" id="KW-1185">Reference proteome</keyword>
<evidence type="ECO:0000256" key="8">
    <source>
        <dbReference type="ARBA" id="ARBA00022824"/>
    </source>
</evidence>
<dbReference type="GO" id="GO:0004016">
    <property type="term" value="F:adenylate cyclase activity"/>
    <property type="evidence" value="ECO:0007669"/>
    <property type="project" value="TreeGrafter"/>
</dbReference>
<evidence type="ECO:0000256" key="6">
    <source>
        <dbReference type="ARBA" id="ARBA00022729"/>
    </source>
</evidence>
<dbReference type="InterPro" id="IPR001040">
    <property type="entry name" value="TIF_eIF_4E"/>
</dbReference>
<dbReference type="EMBL" id="JAAWVO010007985">
    <property type="protein sequence ID" value="MBN3312698.1"/>
    <property type="molecule type" value="Genomic_DNA"/>
</dbReference>
<dbReference type="SUPFAM" id="SSF53822">
    <property type="entry name" value="Periplasmic binding protein-like I"/>
    <property type="match status" value="1"/>
</dbReference>
<keyword evidence="17" id="KW-0844">Vision</keyword>
<keyword evidence="7" id="KW-0547">Nucleotide-binding</keyword>
<dbReference type="GO" id="GO:0004383">
    <property type="term" value="F:guanylate cyclase activity"/>
    <property type="evidence" value="ECO:0007669"/>
    <property type="project" value="UniProtKB-EC"/>
</dbReference>
<evidence type="ECO:0000256" key="5">
    <source>
        <dbReference type="ARBA" id="ARBA00022692"/>
    </source>
</evidence>
<dbReference type="SUPFAM" id="SSF56112">
    <property type="entry name" value="Protein kinase-like (PK-like)"/>
    <property type="match status" value="1"/>
</dbReference>
<evidence type="ECO:0000256" key="15">
    <source>
        <dbReference type="ARBA" id="ARBA00023273"/>
    </source>
</evidence>
<evidence type="ECO:0000256" key="22">
    <source>
        <dbReference type="SAM" id="Phobius"/>
    </source>
</evidence>
<feature type="region of interest" description="Disordered" evidence="21">
    <location>
        <begin position="1176"/>
        <end position="1201"/>
    </location>
</feature>
<dbReference type="InterPro" id="IPR018159">
    <property type="entry name" value="Spectrin/alpha-actinin"/>
</dbReference>
<dbReference type="EC" id="4.6.1.2" evidence="19"/>
<comment type="caution">
    <text evidence="25">The sequence shown here is derived from an EMBL/GenBank/DDBJ whole genome shotgun (WGS) entry which is preliminary data.</text>
</comment>
<dbReference type="CDD" id="cd14043">
    <property type="entry name" value="PK_GC-2D"/>
    <property type="match status" value="1"/>
</dbReference>
<name>A0A8J7T6K3_ATRSP</name>
<dbReference type="CDD" id="cd00176">
    <property type="entry name" value="SPEC"/>
    <property type="match status" value="1"/>
</dbReference>
<dbReference type="InterPro" id="IPR011009">
    <property type="entry name" value="Kinase-like_dom_sf"/>
</dbReference>
<feature type="region of interest" description="Disordered" evidence="21">
    <location>
        <begin position="839"/>
        <end position="866"/>
    </location>
</feature>
<dbReference type="FunFam" id="3.40.50.2300:FF:000114">
    <property type="entry name" value="Guanylate cyclase"/>
    <property type="match status" value="1"/>
</dbReference>
<dbReference type="Gene3D" id="3.30.70.1230">
    <property type="entry name" value="Nucleotide cyclase"/>
    <property type="match status" value="1"/>
</dbReference>
<evidence type="ECO:0000256" key="3">
    <source>
        <dbReference type="ARBA" id="ARBA00004451"/>
    </source>
</evidence>
<evidence type="ECO:0000256" key="19">
    <source>
        <dbReference type="RuleBase" id="RU003431"/>
    </source>
</evidence>
<dbReference type="FunFam" id="3.30.760.10:FF:000014">
    <property type="entry name" value="Eukaryotic translation initiation factor 4E-4"/>
    <property type="match status" value="1"/>
</dbReference>
<evidence type="ECO:0000256" key="11">
    <source>
        <dbReference type="ARBA" id="ARBA00023136"/>
    </source>
</evidence>
<dbReference type="InterPro" id="IPR029787">
    <property type="entry name" value="Nucleotide_cyclase"/>
</dbReference>
<feature type="compositionally biased region" description="Basic and acidic residues" evidence="21">
    <location>
        <begin position="456"/>
        <end position="477"/>
    </location>
</feature>
<gene>
    <name evidence="25" type="primary">Gucy2f_2</name>
    <name evidence="25" type="ORF">GTO95_0007472</name>
</gene>
<keyword evidence="14 18" id="KW-0456">Lyase</keyword>
<keyword evidence="20" id="KW-0175">Coiled coil</keyword>
<dbReference type="PANTHER" id="PTHR11920:SF228">
    <property type="entry name" value="RETINAL GUANYLYL CYCLASE 1"/>
    <property type="match status" value="1"/>
</dbReference>
<dbReference type="GO" id="GO:0005789">
    <property type="term" value="C:endoplasmic reticulum membrane"/>
    <property type="evidence" value="ECO:0007669"/>
    <property type="project" value="UniProtKB-SubCell"/>
</dbReference>
<feature type="coiled-coil region" evidence="20">
    <location>
        <begin position="2043"/>
        <end position="2070"/>
    </location>
</feature>
<dbReference type="Gene3D" id="3.30.760.10">
    <property type="entry name" value="RNA Cap, Translation Initiation Factor Eif4e"/>
    <property type="match status" value="1"/>
</dbReference>
<dbReference type="PROSITE" id="PS00452">
    <property type="entry name" value="GUANYLATE_CYCLASE_1"/>
    <property type="match status" value="1"/>
</dbReference>
<reference evidence="25" key="1">
    <citation type="journal article" date="2021" name="Cell">
        <title>Tracing the genetic footprints of vertebrate landing in non-teleost ray-finned fishes.</title>
        <authorList>
            <person name="Bi X."/>
            <person name="Wang K."/>
            <person name="Yang L."/>
            <person name="Pan H."/>
            <person name="Jiang H."/>
            <person name="Wei Q."/>
            <person name="Fang M."/>
            <person name="Yu H."/>
            <person name="Zhu C."/>
            <person name="Cai Y."/>
            <person name="He Y."/>
            <person name="Gan X."/>
            <person name="Zeng H."/>
            <person name="Yu D."/>
            <person name="Zhu Y."/>
            <person name="Jiang H."/>
            <person name="Qiu Q."/>
            <person name="Yang H."/>
            <person name="Zhang Y.E."/>
            <person name="Wang W."/>
            <person name="Zhu M."/>
            <person name="He S."/>
            <person name="Zhang G."/>
        </authorList>
    </citation>
    <scope>NUCLEOTIDE SEQUENCE</scope>
    <source>
        <strain evidence="25">Allg_001</strain>
    </source>
</reference>
<keyword evidence="16 19" id="KW-0141">cGMP biosynthesis</keyword>
<protein>
    <recommendedName>
        <fullName evidence="19">Guanylate cyclase</fullName>
        <ecNumber evidence="19">4.6.1.2</ecNumber>
    </recommendedName>
</protein>
<dbReference type="PROSITE" id="PS50125">
    <property type="entry name" value="GUANYLATE_CYCLASE_2"/>
    <property type="match status" value="1"/>
</dbReference>
<feature type="region of interest" description="Disordered" evidence="21">
    <location>
        <begin position="456"/>
        <end position="478"/>
    </location>
</feature>
<dbReference type="GO" id="GO:0003723">
    <property type="term" value="F:RNA binding"/>
    <property type="evidence" value="ECO:0007669"/>
    <property type="project" value="InterPro"/>
</dbReference>
<comment type="catalytic activity">
    <reaction evidence="1 19">
        <text>GTP = 3',5'-cyclic GMP + diphosphate</text>
        <dbReference type="Rhea" id="RHEA:13665"/>
        <dbReference type="ChEBI" id="CHEBI:33019"/>
        <dbReference type="ChEBI" id="CHEBI:37565"/>
        <dbReference type="ChEBI" id="CHEBI:57746"/>
        <dbReference type="EC" id="4.6.1.2"/>
    </reaction>
</comment>
<evidence type="ECO:0000256" key="9">
    <source>
        <dbReference type="ARBA" id="ARBA00022989"/>
    </source>
</evidence>
<keyword evidence="15" id="KW-0966">Cell projection</keyword>